<gene>
    <name evidence="2" type="ORF">BN1723_020201</name>
</gene>
<organism evidence="2 3">
    <name type="scientific">Verticillium longisporum</name>
    <name type="common">Verticillium dahliae var. longisporum</name>
    <dbReference type="NCBI Taxonomy" id="100787"/>
    <lineage>
        <taxon>Eukaryota</taxon>
        <taxon>Fungi</taxon>
        <taxon>Dikarya</taxon>
        <taxon>Ascomycota</taxon>
        <taxon>Pezizomycotina</taxon>
        <taxon>Sordariomycetes</taxon>
        <taxon>Hypocreomycetidae</taxon>
        <taxon>Glomerellales</taxon>
        <taxon>Plectosphaerellaceae</taxon>
        <taxon>Verticillium</taxon>
    </lineage>
</organism>
<name>A0A0G4NKW2_VERLO</name>
<sequence length="119" mass="12195">GGDPQHFPQVPEPVRVDHWHAVRAPRLARRARGQGGHGMGHWAVCRQDREQRSAARGFPRLVRRGAGRGAAGAADGYGQAVHPAADQGPGARAAGAQVGDGGDGQPGPARSGLHVLAAA</sequence>
<feature type="region of interest" description="Disordered" evidence="1">
    <location>
        <begin position="68"/>
        <end position="119"/>
    </location>
</feature>
<dbReference type="Proteomes" id="UP000045706">
    <property type="component" value="Unassembled WGS sequence"/>
</dbReference>
<feature type="non-terminal residue" evidence="2">
    <location>
        <position position="119"/>
    </location>
</feature>
<proteinExistence type="predicted"/>
<reference evidence="3" key="1">
    <citation type="submission" date="2015-05" db="EMBL/GenBank/DDBJ databases">
        <authorList>
            <person name="Fogelqvist Johan"/>
        </authorList>
    </citation>
    <scope>NUCLEOTIDE SEQUENCE [LARGE SCALE GENOMIC DNA]</scope>
</reference>
<dbReference type="AlphaFoldDB" id="A0A0G4NKW2"/>
<feature type="compositionally biased region" description="Low complexity" evidence="1">
    <location>
        <begin position="71"/>
        <end position="80"/>
    </location>
</feature>
<protein>
    <submittedName>
        <fullName evidence="2">Uncharacterized protein</fullName>
    </submittedName>
</protein>
<evidence type="ECO:0000313" key="2">
    <source>
        <dbReference type="EMBL" id="CRK47117.1"/>
    </source>
</evidence>
<accession>A0A0G4NKW2</accession>
<evidence type="ECO:0000256" key="1">
    <source>
        <dbReference type="SAM" id="MobiDB-lite"/>
    </source>
</evidence>
<evidence type="ECO:0000313" key="3">
    <source>
        <dbReference type="Proteomes" id="UP000045706"/>
    </source>
</evidence>
<dbReference type="EMBL" id="CVQI01036227">
    <property type="protein sequence ID" value="CRK47117.1"/>
    <property type="molecule type" value="Genomic_DNA"/>
</dbReference>
<feature type="non-terminal residue" evidence="2">
    <location>
        <position position="1"/>
    </location>
</feature>